<comment type="caution">
    <text evidence="1">The sequence shown here is derived from an EMBL/GenBank/DDBJ whole genome shotgun (WGS) entry which is preliminary data.</text>
</comment>
<evidence type="ECO:0008006" key="3">
    <source>
        <dbReference type="Google" id="ProtNLM"/>
    </source>
</evidence>
<organism evidence="1 2">
    <name type="scientific">Acidithiobacillus caldus</name>
    <dbReference type="NCBI Taxonomy" id="33059"/>
    <lineage>
        <taxon>Bacteria</taxon>
        <taxon>Pseudomonadati</taxon>
        <taxon>Pseudomonadota</taxon>
        <taxon>Acidithiobacillia</taxon>
        <taxon>Acidithiobacillales</taxon>
        <taxon>Acidithiobacillaceae</taxon>
        <taxon>Acidithiobacillus</taxon>
    </lineage>
</organism>
<sequence>MDIQETIDSLRRVLESVIAPGVESLRLRLDALERDLQENGQSIGRLDGRVDQLTGRMEAGFSRLDVRIDTLNTGLNARVDHLTERMEEGFSRMDARLDALTSTILSLRQPTYPDAVLTRLEKLEREIAELRRTG</sequence>
<gene>
    <name evidence="1" type="ORF">BAE30_01645</name>
</gene>
<dbReference type="GeneID" id="92930785"/>
<accession>A0A1E7Z1J4</accession>
<dbReference type="Proteomes" id="UP000175707">
    <property type="component" value="Unassembled WGS sequence"/>
</dbReference>
<evidence type="ECO:0000313" key="2">
    <source>
        <dbReference type="Proteomes" id="UP000175707"/>
    </source>
</evidence>
<dbReference type="AlphaFoldDB" id="A0A1E7Z1J4"/>
<protein>
    <recommendedName>
        <fullName evidence="3">t-SNARE coiled-coil homology domain-containing protein</fullName>
    </recommendedName>
</protein>
<proteinExistence type="predicted"/>
<reference evidence="1 2" key="1">
    <citation type="submission" date="2016-06" db="EMBL/GenBank/DDBJ databases">
        <title>Gene turnover analysis identifies the evolutionary adaptation of the extremophile Acidithiobacillus caldus.</title>
        <authorList>
            <person name="Zhang X."/>
        </authorList>
    </citation>
    <scope>NUCLEOTIDE SEQUENCE [LARGE SCALE GENOMIC DNA]</scope>
    <source>
        <strain evidence="1 2">S1</strain>
    </source>
</reference>
<dbReference type="RefSeq" id="WP_014002468.1">
    <property type="nucleotide sequence ID" value="NZ_JAAOMM010000158.1"/>
</dbReference>
<name>A0A1E7Z1J4_9PROT</name>
<evidence type="ECO:0000313" key="1">
    <source>
        <dbReference type="EMBL" id="OFC62632.1"/>
    </source>
</evidence>
<dbReference type="EMBL" id="LZYH01000205">
    <property type="protein sequence ID" value="OFC62632.1"/>
    <property type="molecule type" value="Genomic_DNA"/>
</dbReference>
<dbReference type="Gene3D" id="1.20.1270.70">
    <property type="entry name" value="Designed single chain three-helix bundle"/>
    <property type="match status" value="1"/>
</dbReference>